<organism evidence="2 3">
    <name type="scientific">Candidatus Enterococcus ferrettii</name>
    <dbReference type="NCBI Taxonomy" id="2815324"/>
    <lineage>
        <taxon>Bacteria</taxon>
        <taxon>Bacillati</taxon>
        <taxon>Bacillota</taxon>
        <taxon>Bacilli</taxon>
        <taxon>Lactobacillales</taxon>
        <taxon>Enterococcaceae</taxon>
        <taxon>Enterococcus</taxon>
    </lineage>
</organism>
<reference evidence="2 3" key="1">
    <citation type="submission" date="2021-03" db="EMBL/GenBank/DDBJ databases">
        <authorList>
            <person name="Gilmore M.S."/>
            <person name="Schwartzman J."/>
            <person name="Van Tyne D."/>
            <person name="Martin M."/>
            <person name="Earl A.M."/>
            <person name="Manson A.L."/>
            <person name="Straub T."/>
            <person name="Salamzade R."/>
            <person name="Saavedra J."/>
            <person name="Lebreton F."/>
            <person name="Prichula J."/>
            <person name="Schaufler K."/>
            <person name="Gaca A."/>
            <person name="Sgardioli B."/>
            <person name="Wagenaar J."/>
            <person name="Strong T."/>
        </authorList>
    </citation>
    <scope>NUCLEOTIDE SEQUENCE [LARGE SCALE GENOMIC DNA]</scope>
    <source>
        <strain evidence="2 3">665A</strain>
    </source>
</reference>
<evidence type="ECO:0000313" key="3">
    <source>
        <dbReference type="Proteomes" id="UP000664357"/>
    </source>
</evidence>
<comment type="caution">
    <text evidence="2">The sequence shown here is derived from an EMBL/GenBank/DDBJ whole genome shotgun (WGS) entry which is preliminary data.</text>
</comment>
<dbReference type="RefSeq" id="WP_207701206.1">
    <property type="nucleotide sequence ID" value="NZ_JAFREL020000007.1"/>
</dbReference>
<accession>A0ABV0EZN1</accession>
<dbReference type="Proteomes" id="UP000664357">
    <property type="component" value="Unassembled WGS sequence"/>
</dbReference>
<keyword evidence="1" id="KW-0472">Membrane</keyword>
<feature type="transmembrane region" description="Helical" evidence="1">
    <location>
        <begin position="7"/>
        <end position="26"/>
    </location>
</feature>
<name>A0ABV0EZN1_9ENTE</name>
<evidence type="ECO:0000313" key="2">
    <source>
        <dbReference type="EMBL" id="MEO1773098.1"/>
    </source>
</evidence>
<sequence length="52" mass="5892">MNKKELLAFSKICSLLAIIVLILLGLWTSNYILFLLSVPFIGLFFSIGLLYK</sequence>
<feature type="transmembrane region" description="Helical" evidence="1">
    <location>
        <begin position="32"/>
        <end position="51"/>
    </location>
</feature>
<keyword evidence="3" id="KW-1185">Reference proteome</keyword>
<evidence type="ECO:0000256" key="1">
    <source>
        <dbReference type="SAM" id="Phobius"/>
    </source>
</evidence>
<keyword evidence="1" id="KW-0812">Transmembrane</keyword>
<gene>
    <name evidence="2" type="ORF">JZO67_005082</name>
</gene>
<proteinExistence type="predicted"/>
<keyword evidence="1" id="KW-1133">Transmembrane helix</keyword>
<reference evidence="2 3" key="2">
    <citation type="submission" date="2024-02" db="EMBL/GenBank/DDBJ databases">
        <title>The Genome Sequence of Enterococcus sp. DIV0159.</title>
        <authorList>
            <person name="Earl A."/>
            <person name="Manson A."/>
            <person name="Gilmore M."/>
            <person name="Sanders J."/>
            <person name="Shea T."/>
            <person name="Howe W."/>
            <person name="Livny J."/>
            <person name="Cuomo C."/>
            <person name="Neafsey D."/>
            <person name="Birren B."/>
        </authorList>
    </citation>
    <scope>NUCLEOTIDE SEQUENCE [LARGE SCALE GENOMIC DNA]</scope>
    <source>
        <strain evidence="2 3">665A</strain>
    </source>
</reference>
<protein>
    <submittedName>
        <fullName evidence="2">Uncharacterized protein</fullName>
    </submittedName>
</protein>
<dbReference type="EMBL" id="JAFREL020000007">
    <property type="protein sequence ID" value="MEO1773098.1"/>
    <property type="molecule type" value="Genomic_DNA"/>
</dbReference>